<gene>
    <name evidence="5" type="primary">Ighv323_2</name>
    <name evidence="5" type="ORF">XIPELE_R11983</name>
</gene>
<evidence type="ECO:0000256" key="2">
    <source>
        <dbReference type="ARBA" id="ARBA00023130"/>
    </source>
</evidence>
<dbReference type="InterPro" id="IPR003599">
    <property type="entry name" value="Ig_sub"/>
</dbReference>
<organism evidence="5 6">
    <name type="scientific">Xiphorhynchus elegans</name>
    <name type="common">elegant woodcreeper</name>
    <dbReference type="NCBI Taxonomy" id="269412"/>
    <lineage>
        <taxon>Eukaryota</taxon>
        <taxon>Metazoa</taxon>
        <taxon>Chordata</taxon>
        <taxon>Craniata</taxon>
        <taxon>Vertebrata</taxon>
        <taxon>Euteleostomi</taxon>
        <taxon>Archelosauria</taxon>
        <taxon>Archosauria</taxon>
        <taxon>Dinosauria</taxon>
        <taxon>Saurischia</taxon>
        <taxon>Theropoda</taxon>
        <taxon>Coelurosauria</taxon>
        <taxon>Aves</taxon>
        <taxon>Neognathae</taxon>
        <taxon>Neoaves</taxon>
        <taxon>Telluraves</taxon>
        <taxon>Australaves</taxon>
        <taxon>Passeriformes</taxon>
        <taxon>Dendrocolaptidae</taxon>
        <taxon>Xiphorhynchus</taxon>
    </lineage>
</organism>
<evidence type="ECO:0000313" key="5">
    <source>
        <dbReference type="EMBL" id="NXU93173.1"/>
    </source>
</evidence>
<dbReference type="InterPro" id="IPR013783">
    <property type="entry name" value="Ig-like_fold"/>
</dbReference>
<evidence type="ECO:0000256" key="1">
    <source>
        <dbReference type="ARBA" id="ARBA00022859"/>
    </source>
</evidence>
<accession>A0A7L3PPC1</accession>
<feature type="non-terminal residue" evidence="5">
    <location>
        <position position="1"/>
    </location>
</feature>
<dbReference type="Proteomes" id="UP000551443">
    <property type="component" value="Unassembled WGS sequence"/>
</dbReference>
<dbReference type="GO" id="GO:0005576">
    <property type="term" value="C:extracellular region"/>
    <property type="evidence" value="ECO:0007669"/>
    <property type="project" value="UniProtKB-ARBA"/>
</dbReference>
<keyword evidence="2" id="KW-1064">Adaptive immunity</keyword>
<dbReference type="SUPFAM" id="SSF48726">
    <property type="entry name" value="Immunoglobulin"/>
    <property type="match status" value="1"/>
</dbReference>
<comment type="caution">
    <text evidence="5">The sequence shown here is derived from an EMBL/GenBank/DDBJ whole genome shotgun (WGS) entry which is preliminary data.</text>
</comment>
<evidence type="ECO:0000256" key="3">
    <source>
        <dbReference type="ARBA" id="ARBA00043265"/>
    </source>
</evidence>
<dbReference type="GO" id="GO:0019814">
    <property type="term" value="C:immunoglobulin complex"/>
    <property type="evidence" value="ECO:0007669"/>
    <property type="project" value="UniProtKB-KW"/>
</dbReference>
<dbReference type="EMBL" id="VZUH01077087">
    <property type="protein sequence ID" value="NXU93173.1"/>
    <property type="molecule type" value="Genomic_DNA"/>
</dbReference>
<feature type="domain" description="Ig-like" evidence="4">
    <location>
        <begin position="6"/>
        <end position="112"/>
    </location>
</feature>
<dbReference type="InterPro" id="IPR007110">
    <property type="entry name" value="Ig-like_dom"/>
</dbReference>
<protein>
    <submittedName>
        <fullName evidence="5">HV323 protein</fullName>
    </submittedName>
</protein>
<dbReference type="Pfam" id="PF07686">
    <property type="entry name" value="V-set"/>
    <property type="match status" value="1"/>
</dbReference>
<reference evidence="5 6" key="1">
    <citation type="submission" date="2019-09" db="EMBL/GenBank/DDBJ databases">
        <title>Bird 10,000 Genomes (B10K) Project - Family phase.</title>
        <authorList>
            <person name="Zhang G."/>
        </authorList>
    </citation>
    <scope>NUCLEOTIDE SEQUENCE [LARGE SCALE GENOMIC DNA]</scope>
    <source>
        <strain evidence="5">OUT-0059</strain>
        <tissue evidence="5">Muscle</tissue>
    </source>
</reference>
<name>A0A7L3PPC1_9DEND</name>
<proteinExistence type="predicted"/>
<dbReference type="FunFam" id="2.60.40.10:FF:002198">
    <property type="entry name" value="Immunoglobulin heavy variable 5-2"/>
    <property type="match status" value="1"/>
</dbReference>
<dbReference type="InterPro" id="IPR050199">
    <property type="entry name" value="IgHV"/>
</dbReference>
<dbReference type="SMART" id="SM00409">
    <property type="entry name" value="IG"/>
    <property type="match status" value="1"/>
</dbReference>
<dbReference type="InterPro" id="IPR036179">
    <property type="entry name" value="Ig-like_dom_sf"/>
</dbReference>
<dbReference type="GO" id="GO:0002250">
    <property type="term" value="P:adaptive immune response"/>
    <property type="evidence" value="ECO:0007669"/>
    <property type="project" value="UniProtKB-KW"/>
</dbReference>
<dbReference type="AlphaFoldDB" id="A0A7L3PPC1"/>
<dbReference type="PANTHER" id="PTHR23266">
    <property type="entry name" value="IMMUNOGLOBULIN HEAVY CHAIN"/>
    <property type="match status" value="1"/>
</dbReference>
<feature type="non-terminal residue" evidence="5">
    <location>
        <position position="134"/>
    </location>
</feature>
<dbReference type="InterPro" id="IPR013106">
    <property type="entry name" value="Ig_V-set"/>
</dbReference>
<keyword evidence="1" id="KW-0391">Immunity</keyword>
<dbReference type="SMART" id="SM00406">
    <property type="entry name" value="IGv"/>
    <property type="match status" value="1"/>
</dbReference>
<keyword evidence="3" id="KW-1280">Immunoglobulin</keyword>
<dbReference type="Gene3D" id="2.60.40.10">
    <property type="entry name" value="Immunoglobulins"/>
    <property type="match status" value="1"/>
</dbReference>
<dbReference type="PROSITE" id="PS50835">
    <property type="entry name" value="IG_LIKE"/>
    <property type="match status" value="1"/>
</dbReference>
<evidence type="ECO:0000313" key="6">
    <source>
        <dbReference type="Proteomes" id="UP000551443"/>
    </source>
</evidence>
<evidence type="ECO:0000259" key="4">
    <source>
        <dbReference type="PROSITE" id="PS50835"/>
    </source>
</evidence>
<keyword evidence="6" id="KW-1185">Reference proteome</keyword>
<sequence length="134" mass="14043">TIPLTPKFPFFPAGLRAAVTLEESGGDLKAPGGSLRLLCHASGFNFRSYSMASVRQAPGKGLEWVATISTGGSTWYAPSVKGRFSISRDNGQSSVTLQMNNLKDEDSATYFCAKGPDAGTAYGNGINVPVGSPH</sequence>